<dbReference type="Gene3D" id="1.10.260.40">
    <property type="entry name" value="lambda repressor-like DNA-binding domains"/>
    <property type="match status" value="1"/>
</dbReference>
<gene>
    <name evidence="2" type="ORF">B1B_09520</name>
</gene>
<name>T1ADP1_9ZZZZ</name>
<feature type="non-terminal residue" evidence="2">
    <location>
        <position position="235"/>
    </location>
</feature>
<dbReference type="PROSITE" id="PS50943">
    <property type="entry name" value="HTH_CROC1"/>
    <property type="match status" value="1"/>
</dbReference>
<reference evidence="2" key="1">
    <citation type="submission" date="2013-08" db="EMBL/GenBank/DDBJ databases">
        <authorList>
            <person name="Mendez C."/>
            <person name="Richter M."/>
            <person name="Ferrer M."/>
            <person name="Sanchez J."/>
        </authorList>
    </citation>
    <scope>NUCLEOTIDE SEQUENCE</scope>
</reference>
<protein>
    <submittedName>
        <fullName evidence="2">Transcriptional regulator, XRE family</fullName>
    </submittedName>
</protein>
<sequence>MTMAWTTAELPIYTPPEVGRGMEAEIREKIAGEVVLSAHPGRTLRKWREDFEISQRDLARHLETVPSVISDYESERRASPGAGFIRRYVQGLVDLDTLHGSRVGQRLGARPHSEGILGMREFSVAVPLKAFAERLDAKAVGRVGLLRDIHGYTLLDAPRAILSIDAAHYVEVYGWTTQRALIFANVRYGRSPMVAIRAHPLKPAAVVFANPGRIDPLAIRLSEVENIPLLTTALP</sequence>
<proteinExistence type="predicted"/>
<dbReference type="InterPro" id="IPR010982">
    <property type="entry name" value="Lambda_DNA-bd_dom_sf"/>
</dbReference>
<organism evidence="2">
    <name type="scientific">mine drainage metagenome</name>
    <dbReference type="NCBI Taxonomy" id="410659"/>
    <lineage>
        <taxon>unclassified sequences</taxon>
        <taxon>metagenomes</taxon>
        <taxon>ecological metagenomes</taxon>
    </lineage>
</organism>
<evidence type="ECO:0000259" key="1">
    <source>
        <dbReference type="PROSITE" id="PS50943"/>
    </source>
</evidence>
<accession>T1ADP1</accession>
<dbReference type="EMBL" id="AUZY01006315">
    <property type="protein sequence ID" value="EQD54758.1"/>
    <property type="molecule type" value="Genomic_DNA"/>
</dbReference>
<dbReference type="GO" id="GO:0003677">
    <property type="term" value="F:DNA binding"/>
    <property type="evidence" value="ECO:0007669"/>
    <property type="project" value="InterPro"/>
</dbReference>
<comment type="caution">
    <text evidence="2">The sequence shown here is derived from an EMBL/GenBank/DDBJ whole genome shotgun (WGS) entry which is preliminary data.</text>
</comment>
<dbReference type="AlphaFoldDB" id="T1ADP1"/>
<dbReference type="InterPro" id="IPR001387">
    <property type="entry name" value="Cro/C1-type_HTH"/>
</dbReference>
<evidence type="ECO:0000313" key="2">
    <source>
        <dbReference type="EMBL" id="EQD54758.1"/>
    </source>
</evidence>
<feature type="domain" description="HTH cro/C1-type" evidence="1">
    <location>
        <begin position="44"/>
        <end position="98"/>
    </location>
</feature>
<reference evidence="2" key="2">
    <citation type="journal article" date="2014" name="ISME J.">
        <title>Microbial stratification in low pH oxic and suboxic macroscopic growths along an acid mine drainage.</title>
        <authorList>
            <person name="Mendez-Garcia C."/>
            <person name="Mesa V."/>
            <person name="Sprenger R.R."/>
            <person name="Richter M."/>
            <person name="Diez M.S."/>
            <person name="Solano J."/>
            <person name="Bargiela R."/>
            <person name="Golyshina O.V."/>
            <person name="Manteca A."/>
            <person name="Ramos J.L."/>
            <person name="Gallego J.R."/>
            <person name="Llorente I."/>
            <person name="Martins Dos Santos V.A."/>
            <person name="Jensen O.N."/>
            <person name="Pelaez A.I."/>
            <person name="Sanchez J."/>
            <person name="Ferrer M."/>
        </authorList>
    </citation>
    <scope>NUCLEOTIDE SEQUENCE</scope>
</reference>
<dbReference type="SMART" id="SM00530">
    <property type="entry name" value="HTH_XRE"/>
    <property type="match status" value="1"/>
</dbReference>
<dbReference type="SUPFAM" id="SSF47413">
    <property type="entry name" value="lambda repressor-like DNA-binding domains"/>
    <property type="match status" value="1"/>
</dbReference>
<dbReference type="CDD" id="cd00093">
    <property type="entry name" value="HTH_XRE"/>
    <property type="match status" value="1"/>
</dbReference>